<feature type="compositionally biased region" description="Basic and acidic residues" evidence="1">
    <location>
        <begin position="152"/>
        <end position="180"/>
    </location>
</feature>
<dbReference type="PROSITE" id="PS50853">
    <property type="entry name" value="FN3"/>
    <property type="match status" value="1"/>
</dbReference>
<feature type="compositionally biased region" description="Low complexity" evidence="1">
    <location>
        <begin position="47"/>
        <end position="60"/>
    </location>
</feature>
<dbReference type="RefSeq" id="WP_099412657.1">
    <property type="nucleotide sequence ID" value="NZ_PDYH01000006.1"/>
</dbReference>
<evidence type="ECO:0000313" key="3">
    <source>
        <dbReference type="EMBL" id="PHU41257.1"/>
    </source>
</evidence>
<dbReference type="Gene3D" id="2.60.40.10">
    <property type="entry name" value="Immunoglobulins"/>
    <property type="match status" value="2"/>
</dbReference>
<feature type="compositionally biased region" description="Acidic residues" evidence="1">
    <location>
        <begin position="37"/>
        <end position="46"/>
    </location>
</feature>
<dbReference type="Proteomes" id="UP000224317">
    <property type="component" value="Unassembled WGS sequence"/>
</dbReference>
<dbReference type="InterPro" id="IPR013783">
    <property type="entry name" value="Ig-like_fold"/>
</dbReference>
<keyword evidence="4" id="KW-1185">Reference proteome</keyword>
<dbReference type="EMBL" id="PDYH01000006">
    <property type="protein sequence ID" value="PHU41257.1"/>
    <property type="molecule type" value="Genomic_DNA"/>
</dbReference>
<dbReference type="InterPro" id="IPR003961">
    <property type="entry name" value="FN3_dom"/>
</dbReference>
<dbReference type="SMART" id="SM00635">
    <property type="entry name" value="BID_2"/>
    <property type="match status" value="1"/>
</dbReference>
<reference evidence="3" key="1">
    <citation type="submission" date="2017-10" db="EMBL/GenBank/DDBJ databases">
        <title>Resolving the taxonomy of Roseburia spp., Eubacterium rectale and Agathobacter spp. through phylogenomic analysis.</title>
        <authorList>
            <person name="Sheridan P.O."/>
            <person name="Walker A.W."/>
            <person name="Duncan S.H."/>
            <person name="Scott K.P."/>
            <person name="Toole P.W.O."/>
            <person name="Luis P."/>
            <person name="Flint H.J."/>
        </authorList>
    </citation>
    <scope>NUCLEOTIDE SEQUENCE [LARGE SCALE GENOMIC DNA]</scope>
    <source>
        <strain evidence="3">JK10</strain>
    </source>
</reference>
<dbReference type="InterPro" id="IPR003343">
    <property type="entry name" value="Big_2"/>
</dbReference>
<dbReference type="SUPFAM" id="SSF49265">
    <property type="entry name" value="Fibronectin type III"/>
    <property type="match status" value="1"/>
</dbReference>
<protein>
    <recommendedName>
        <fullName evidence="2">Fibronectin type-III domain-containing protein</fullName>
    </recommendedName>
</protein>
<proteinExistence type="predicted"/>
<name>A0A2G3EDF9_9FIRM</name>
<feature type="domain" description="Fibronectin type-III" evidence="2">
    <location>
        <begin position="3184"/>
        <end position="3277"/>
    </location>
</feature>
<evidence type="ECO:0000259" key="2">
    <source>
        <dbReference type="PROSITE" id="PS50853"/>
    </source>
</evidence>
<dbReference type="Gene3D" id="2.60.40.1080">
    <property type="match status" value="1"/>
</dbReference>
<sequence>MNNSMNILRRLMAFLLALLLVTTMVGDDFYTRAEGEVIESTEESGGEESAAAPEESAGGEYTAPEGEASVDEAAQVDEAGTGEITGEPGIDGDITGQDNTGIDNPVIVDENGNIISTEDGNGASNQDGAINDANTPETIDTPSDETNTNNDNIEKPSTPDENVSEEKTETPKVEEEKESEKEELEEKDEKEELEKEDEKDKECKHEWKYISNGDGTHEKICALCGESVTQDCSMEDGACIHCGYTEEKEDEYEYEYEYEYTPNGDGTHIKRTIKRNKKTGEEEISDETEDCEFDADGICIHCGFKMEDMGYKLVYTKISKTIDGVEITVKGEMPENATVEIQPISLDYAEQILDNAGKENNEVFRAYDITIYDADGNKYQPQTDGGAVEITVSGIGELNDVDDSAVEVHRVEEGNGVTKLDSSVSGSDVTFESEHFSYIIISAEETLPEDSFTVQGGSKLATSAQATKYTRVTSAYIYIELEEEEDAPTLTATFYDSNSSTNDKPGAGNAIATATCAGITASNPGWYKAEFNFTYTAGTDSYVNPGDYYSIVISGFAGRNYEVKMGLSSHNTYTMTGNNALLQPGVLGTIGLTLEEIDAPDDVTGITITSQNKTLDGDKIYYSVGETDKLIATLTPNYARSIKWTIDSGSCISLGSDGSITANSAGTAVVQAKYSDTIFAKVTITVFAISLSDTTSGSYTTNYSVEYNAQPQKPHVKLSDGTTNYGEDQLGSISYSSNKDAGTATVNIPYTSSGGVTYTFAKDFTITPKLLTWDANFASANFVIDTSKNTVSSVTGATSGLTDVPLTLGTDYTVALSDKTTGTAGISYKVTITGKGNYKTEDGSNYGTYVVDTSADDISKYLEVHWVNDEEPSFEYTGKAITTPTDDWANYFIFYEAGTKKVASWVAPKTSTSGNTTATYTDNENVGDATISFAVDGYKGTLTLNFNIYELSISNNSSVVATLAKSEYTRTGEEIRPESDLTVTFKVDESTTKTLVKDTDYELTYANNTAAGIATITIKGIGNFTGQQTKSFTITPNFTDDAVIWVNQNGNYKASSSTGWKSGYTRVYTGSVIQPTAHLYLGGTRLTQTQVNSTADGYYVQWADSVTSDKHKASELTANAGTKYLVCVGTGKYDGFCAAAEYTVSKVNIGTNTDISFNLNTTSFTYTADPVELKRTDYTLSFNGTDLVEGADKDFTIVYNNNHTDVTNSASFTIKASENNYTGSLSGTFAITPATIKDSNITLEYTSIAYTGAENKPGVTLTLDNGNFVSDSNYTLSYADNIAAGTATVTVTGVNNLTGAVPKTFTITSRSAANLTIKLNGYQVTDSEFSPASGSSDLYKYCSSYKPKYTGKKLRPSVEVFDGATQLSYDDFTYTYVNNENVVEYNSSNVSTLKASYVKISGQGNYYGTGDIYVFFEIQPRDLSASTIDITVAAPDWSASHTGTYSPVITIVDNGSDLISSKRGKALDPATAYTVTADSTAIKAGSGYTATITGKGNYTGTVEETYGVGHDISNPTTVVLKNPYDATENYSLSEGYYQVDYIGSDKTPYEVLTVDGATLSSSETSPSNYQYLVESRTSDAGYDLYNSHGDQNIITVVLKGNEDKGYYGTYTYKYRIKRIDLSVNGSTPSNSHVSITCENNPATRKFTGEEMNVAHTTAGDGELTITYKVGSFSEELKYGADNDYTMTPETIGPAKGVTSVSVAATAESNYKNGFNYTYTIGDGELKKIDIAEGGQVYKDDSGVYWVYYTGSAINIDANLTVYNSGDKPLTQGRDYTLSYDTTGLVNGIGTITITATGAGNYATTSTATATFEVRAIDVGGDDFKIIVGSPYYEFTGSQIKPADITVYYGTTLLREDTDYTLSYGTNTVPGKNLSENYVQVTGKGKYQGTKKANINIYLMLRNMSISQEGSKLVAKNGLVKVELDNTTFTAGETPTAYVYYSTGTDTWSSAIEASYTVGSATEYNYTVTGSQRPGKGSVTVTGQSSGAKNFVSGNITFDNVPFKTPISSDVANARLLQSDFAYTGGDVNVDAYIALAYGEKDVDYTVTYPTDIKSVGAKKITLTAKPDSAYYTGSVQLTYNIKYDLNDAEISLSGTGITYGADGVYRAAYTGSDISFSVTVVCGGKTVPSASLAIDPSSKTVKNVGTHTITISKGETATDVMGDPQTIELEVSGIDITDYYRAFKQSNGSYADTYTAEFTGNDIKPTVLIKPEADSATTLVRNVDYTLEYHNCINATQTERSTYVTVTGMGAYSGTFNMYYTITPVDLSKCTISVEQAVYAGPGVPVKPAVRITYGTLTLKRGTDYQINDETAYKNNDIGATDYLEAEATRIGQPFTAYPSVTITPGTNGNYSIAGGALNKDFRINKLDLRSTTVTIGKTSAEYTGNPVPLDSSMLSLEVNGTILEYNSDYELTILNSNNAPVSEIVDKGDYTITITGIRSCDQSITKRFTVTDRSIPANYLNGTGKISITVGDVSTIGGTPTVVIKDAGVAGASAENPVTLNDGSDPTKPTDYTITVVGNDKSGEGGWDTSKTQDSYGNYDVKEGSPYVIITGTGNYSGEQFKVPFSVGKSLPDLAAEGKFSYHKDGTYIQEFTYDGVSHLPKLTEVYVVEDDGTHTTLTEGTDFEIQVVNESGDVDTVNAGVKTVNIIGKGRYYGTVTDSYKINTRILEGEVTWKNSYTRDTSGVNIDKVTLKLEGPDLTTLTAAKSSEIFGDASFAGYYYQEYDGKPITPTITITDGGLASGSTAQVLRENVDYTVRYDDNNKYYDPTVPDAKMACVTVTFPTDSGNYAGSTTTIKAYFIIGQSSIGDGKFKVQFEREDELQLLDYAFDYTGTYITPAVVVSNTSDAKLKEGTDYRVYYTTELLEDTSTESLIEANKKQPRDPGKGYVYVEGIGSYKGVLYREYKIMANMDQCTFVGYKPDGVTIDTSVEGIPDQFLTGQEIDPIFAVILYRSDGTYMTLTKNTDYTVVVSSDDNYTTTGKVTITAKNPYFRGEKVGNFNIALDKSLIKIINFNEEYMYTGRAIKPDFETNYPNILVDDSLTEYFRRTYNPNGSYTDVPVTSDDDLKNVGTIAATVHWFVESDPTQTGEQTVEYKIIERPIDDCKVVLAKTQRYTGKAQTPSFTIFLKVEDIDGKARVYSLKDSDYTVTYGGEISGTGTITIKGTGNFSGTRLDNFEIALWPIVNLHVTAYTQDSISVAWARDMYSEGTELDIENLGTGATQTVRVEGKATSYTFKNLTGSTKYRISARAYVGTGIFSSKDVSIEQATEISTAAFRVASNSAGSMTITCTNSASVTMYYIYRDDNTTSKADDTLIAVIPKSSGAETSYTNSGLTSGKTYYYYVQGYYLDSNKDLELVSESDYVSAKAK</sequence>
<dbReference type="InterPro" id="IPR036116">
    <property type="entry name" value="FN3_sf"/>
</dbReference>
<organism evidence="3 4">
    <name type="scientific">Pseudobutyrivibrio ruminis</name>
    <dbReference type="NCBI Taxonomy" id="46206"/>
    <lineage>
        <taxon>Bacteria</taxon>
        <taxon>Bacillati</taxon>
        <taxon>Bacillota</taxon>
        <taxon>Clostridia</taxon>
        <taxon>Lachnospirales</taxon>
        <taxon>Lachnospiraceae</taxon>
        <taxon>Pseudobutyrivibrio</taxon>
    </lineage>
</organism>
<feature type="region of interest" description="Disordered" evidence="1">
    <location>
        <begin position="37"/>
        <end position="198"/>
    </location>
</feature>
<dbReference type="CDD" id="cd00063">
    <property type="entry name" value="FN3"/>
    <property type="match status" value="1"/>
</dbReference>
<dbReference type="SUPFAM" id="SSF49373">
    <property type="entry name" value="Invasin/intimin cell-adhesion fragments"/>
    <property type="match status" value="1"/>
</dbReference>
<dbReference type="InterPro" id="IPR008964">
    <property type="entry name" value="Invasin/intimin_cell_adhesion"/>
</dbReference>
<feature type="compositionally biased region" description="Polar residues" evidence="1">
    <location>
        <begin position="113"/>
        <end position="151"/>
    </location>
</feature>
<comment type="caution">
    <text evidence="3">The sequence shown here is derived from an EMBL/GenBank/DDBJ whole genome shotgun (WGS) entry which is preliminary data.</text>
</comment>
<dbReference type="SMART" id="SM00060">
    <property type="entry name" value="FN3"/>
    <property type="match status" value="2"/>
</dbReference>
<gene>
    <name evidence="3" type="ORF">CSX00_01850</name>
</gene>
<evidence type="ECO:0000256" key="1">
    <source>
        <dbReference type="SAM" id="MobiDB-lite"/>
    </source>
</evidence>
<accession>A0A2G3EDF9</accession>
<evidence type="ECO:0000313" key="4">
    <source>
        <dbReference type="Proteomes" id="UP000224317"/>
    </source>
</evidence>